<keyword evidence="3" id="KW-1185">Reference proteome</keyword>
<gene>
    <name evidence="2" type="ORF">ACFO5W_19095</name>
</gene>
<reference evidence="3" key="1">
    <citation type="journal article" date="2019" name="Int. J. Syst. Evol. Microbiol.">
        <title>The Global Catalogue of Microorganisms (GCM) 10K type strain sequencing project: providing services to taxonomists for standard genome sequencing and annotation.</title>
        <authorList>
            <consortium name="The Broad Institute Genomics Platform"/>
            <consortium name="The Broad Institute Genome Sequencing Center for Infectious Disease"/>
            <person name="Wu L."/>
            <person name="Ma J."/>
        </authorList>
    </citation>
    <scope>NUCLEOTIDE SEQUENCE [LARGE SCALE GENOMIC DNA]</scope>
    <source>
        <strain evidence="3">CCM 4481</strain>
    </source>
</reference>
<sequence length="163" mass="18142">MKLKPSSFLVIVTLAMAPMACVQAKQAPPPPSVKADTKDQFATVANNVREQMGPGGRFEFVDPGERSTVEQNLGQMQALFDKFGSVDAMDMPSKIQLYNDQSAVNAILTRRDGDREVCEQAPPTGTLIPKTTCRKYSDIERERRDTIKMKDDMLHTMNPQPSH</sequence>
<organism evidence="2 3">
    <name type="scientific">Dyella halodurans</name>
    <dbReference type="NCBI Taxonomy" id="1920171"/>
    <lineage>
        <taxon>Bacteria</taxon>
        <taxon>Pseudomonadati</taxon>
        <taxon>Pseudomonadota</taxon>
        <taxon>Gammaproteobacteria</taxon>
        <taxon>Lysobacterales</taxon>
        <taxon>Rhodanobacteraceae</taxon>
        <taxon>Dyella</taxon>
    </lineage>
</organism>
<protein>
    <submittedName>
        <fullName evidence="2">Uncharacterized protein</fullName>
    </submittedName>
</protein>
<dbReference type="Proteomes" id="UP001595961">
    <property type="component" value="Unassembled WGS sequence"/>
</dbReference>
<feature type="signal peptide" evidence="1">
    <location>
        <begin position="1"/>
        <end position="24"/>
    </location>
</feature>
<name>A0ABV9C6N3_9GAMM</name>
<dbReference type="EMBL" id="JBHSGA010000020">
    <property type="protein sequence ID" value="MFC4528759.1"/>
    <property type="molecule type" value="Genomic_DNA"/>
</dbReference>
<evidence type="ECO:0000313" key="2">
    <source>
        <dbReference type="EMBL" id="MFC4528759.1"/>
    </source>
</evidence>
<feature type="chain" id="PRO_5045770550" evidence="1">
    <location>
        <begin position="25"/>
        <end position="163"/>
    </location>
</feature>
<dbReference type="RefSeq" id="WP_266147876.1">
    <property type="nucleotide sequence ID" value="NZ_CP064028.1"/>
</dbReference>
<evidence type="ECO:0000256" key="1">
    <source>
        <dbReference type="SAM" id="SignalP"/>
    </source>
</evidence>
<accession>A0ABV9C6N3</accession>
<comment type="caution">
    <text evidence="2">The sequence shown here is derived from an EMBL/GenBank/DDBJ whole genome shotgun (WGS) entry which is preliminary data.</text>
</comment>
<proteinExistence type="predicted"/>
<keyword evidence="1" id="KW-0732">Signal</keyword>
<evidence type="ECO:0000313" key="3">
    <source>
        <dbReference type="Proteomes" id="UP001595961"/>
    </source>
</evidence>